<evidence type="ECO:0000256" key="2">
    <source>
        <dbReference type="ARBA" id="ARBA00022691"/>
    </source>
</evidence>
<organism evidence="7 9">
    <name type="scientific">Methanohalophilus euhalobius</name>
    <dbReference type="NCBI Taxonomy" id="51203"/>
    <lineage>
        <taxon>Archaea</taxon>
        <taxon>Methanobacteriati</taxon>
        <taxon>Methanobacteriota</taxon>
        <taxon>Stenosarchaea group</taxon>
        <taxon>Methanomicrobia</taxon>
        <taxon>Methanosarcinales</taxon>
        <taxon>Methanosarcinaceae</taxon>
        <taxon>Methanohalophilus</taxon>
    </lineage>
</organism>
<reference evidence="7" key="1">
    <citation type="submission" date="2017-09" db="EMBL/GenBank/DDBJ databases">
        <authorList>
            <person name="Ehlers B."/>
            <person name="Leendertz F.H."/>
        </authorList>
    </citation>
    <scope>NUCLEOTIDE SEQUENCE [LARGE SCALE GENOMIC DNA]</scope>
    <source>
        <strain evidence="7">WG-1MB</strain>
    </source>
</reference>
<dbReference type="GO" id="GO:0005829">
    <property type="term" value="C:cytosol"/>
    <property type="evidence" value="ECO:0007669"/>
    <property type="project" value="TreeGrafter"/>
</dbReference>
<reference evidence="8 10" key="3">
    <citation type="submission" date="2019-03" db="EMBL/GenBank/DDBJ databases">
        <title>Subsurface microbial communities from deep shales in Ohio and West Virginia, USA.</title>
        <authorList>
            <person name="Wrighton K."/>
        </authorList>
    </citation>
    <scope>NUCLEOTIDE SEQUENCE [LARGE SCALE GENOMIC DNA]</scope>
    <source>
        <strain evidence="8 10">WG1_MB</strain>
    </source>
</reference>
<proteinExistence type="predicted"/>
<dbReference type="InterPro" id="IPR007197">
    <property type="entry name" value="rSAM"/>
</dbReference>
<dbReference type="SFLD" id="SFLDG01082">
    <property type="entry name" value="B12-binding_domain_containing"/>
    <property type="match status" value="1"/>
</dbReference>
<protein>
    <recommendedName>
        <fullName evidence="6">Elp3/MiaA/NifB-like radical SAM core domain-containing protein</fullName>
    </recommendedName>
</protein>
<dbReference type="RefSeq" id="WP_096711956.1">
    <property type="nucleotide sequence ID" value="NZ_OBDR01000003.1"/>
</dbReference>
<dbReference type="InterPro" id="IPR058240">
    <property type="entry name" value="rSAM_sf"/>
</dbReference>
<gene>
    <name evidence="8" type="ORF">C7960_1614</name>
    <name evidence="7" type="ORF">SAMN06295989_10327</name>
</gene>
<accession>A0A285F4A1</accession>
<evidence type="ECO:0000256" key="5">
    <source>
        <dbReference type="ARBA" id="ARBA00023014"/>
    </source>
</evidence>
<evidence type="ECO:0000313" key="10">
    <source>
        <dbReference type="Proteomes" id="UP000295404"/>
    </source>
</evidence>
<keyword evidence="3" id="KW-0479">Metal-binding</keyword>
<dbReference type="InterPro" id="IPR006638">
    <property type="entry name" value="Elp3/MiaA/NifB-like_rSAM"/>
</dbReference>
<keyword evidence="9" id="KW-1185">Reference proteome</keyword>
<keyword evidence="2" id="KW-0949">S-adenosyl-L-methionine</keyword>
<evidence type="ECO:0000313" key="7">
    <source>
        <dbReference type="EMBL" id="SNY06092.1"/>
    </source>
</evidence>
<reference evidence="9" key="2">
    <citation type="submission" date="2017-09" db="EMBL/GenBank/DDBJ databases">
        <authorList>
            <person name="Varghese N."/>
            <person name="Submissions S."/>
        </authorList>
    </citation>
    <scope>NUCLEOTIDE SEQUENCE [LARGE SCALE GENOMIC DNA]</scope>
    <source>
        <strain evidence="9">WG-1MB</strain>
    </source>
</reference>
<evidence type="ECO:0000256" key="4">
    <source>
        <dbReference type="ARBA" id="ARBA00023004"/>
    </source>
</evidence>
<dbReference type="Proteomes" id="UP000295404">
    <property type="component" value="Unassembled WGS sequence"/>
</dbReference>
<dbReference type="Gene3D" id="3.20.20.70">
    <property type="entry name" value="Aldolase class I"/>
    <property type="match status" value="1"/>
</dbReference>
<dbReference type="EMBL" id="OBDR01000003">
    <property type="protein sequence ID" value="SNY06092.1"/>
    <property type="molecule type" value="Genomic_DNA"/>
</dbReference>
<dbReference type="SFLD" id="SFLDS00029">
    <property type="entry name" value="Radical_SAM"/>
    <property type="match status" value="1"/>
</dbReference>
<feature type="domain" description="Elp3/MiaA/NifB-like radical SAM core" evidence="6">
    <location>
        <begin position="130"/>
        <end position="325"/>
    </location>
</feature>
<dbReference type="InterPro" id="IPR051198">
    <property type="entry name" value="BchE-like"/>
</dbReference>
<dbReference type="PANTHER" id="PTHR43409:SF15">
    <property type="entry name" value="PUTATIVE-RELATED"/>
    <property type="match status" value="1"/>
</dbReference>
<dbReference type="InterPro" id="IPR013785">
    <property type="entry name" value="Aldolase_TIM"/>
</dbReference>
<name>A0A285F4A1_9EURY</name>
<keyword evidence="5" id="KW-0411">Iron-sulfur</keyword>
<dbReference type="SMART" id="SM00729">
    <property type="entry name" value="Elp3"/>
    <property type="match status" value="1"/>
</dbReference>
<keyword evidence="4" id="KW-0408">Iron</keyword>
<dbReference type="GO" id="GO:0051536">
    <property type="term" value="F:iron-sulfur cluster binding"/>
    <property type="evidence" value="ECO:0007669"/>
    <property type="project" value="UniProtKB-KW"/>
</dbReference>
<dbReference type="OrthoDB" id="2305at2157"/>
<dbReference type="EMBL" id="SMMS01000001">
    <property type="protein sequence ID" value="TCL12366.1"/>
    <property type="molecule type" value="Genomic_DNA"/>
</dbReference>
<evidence type="ECO:0000313" key="8">
    <source>
        <dbReference type="EMBL" id="TCL12366.1"/>
    </source>
</evidence>
<dbReference type="GO" id="GO:0046872">
    <property type="term" value="F:metal ion binding"/>
    <property type="evidence" value="ECO:0007669"/>
    <property type="project" value="UniProtKB-KW"/>
</dbReference>
<dbReference type="SUPFAM" id="SSF102114">
    <property type="entry name" value="Radical SAM enzymes"/>
    <property type="match status" value="1"/>
</dbReference>
<dbReference type="PANTHER" id="PTHR43409">
    <property type="entry name" value="ANAEROBIC MAGNESIUM-PROTOPORPHYRIN IX MONOMETHYL ESTER CYCLASE-RELATED"/>
    <property type="match status" value="1"/>
</dbReference>
<evidence type="ECO:0000259" key="6">
    <source>
        <dbReference type="SMART" id="SM00729"/>
    </source>
</evidence>
<dbReference type="GO" id="GO:0003824">
    <property type="term" value="F:catalytic activity"/>
    <property type="evidence" value="ECO:0007669"/>
    <property type="project" value="InterPro"/>
</dbReference>
<dbReference type="Proteomes" id="UP000217726">
    <property type="component" value="Unassembled WGS sequence"/>
</dbReference>
<dbReference type="AlphaFoldDB" id="A0A285F4A1"/>
<comment type="cofactor">
    <cofactor evidence="1">
        <name>[4Fe-4S] cluster</name>
        <dbReference type="ChEBI" id="CHEBI:49883"/>
    </cofactor>
</comment>
<evidence type="ECO:0000256" key="1">
    <source>
        <dbReference type="ARBA" id="ARBA00001966"/>
    </source>
</evidence>
<sequence length="380" mass="44282">MNILLVEPDYYTKYPPLGLMKLASYYKSYGNSVKLVRGIDKDLDFHPDIIEVTSLFTYAWKPVHKVIKHYHNQYPGAKINVGGIYASLLPDHIKEVFPFVNIQLGLHEEAEDYMPSYDILKDVPKWQDWNSSILFSSRGCIRKCPFCAVPKMEGKFRPVVKDVERYIHPEHKKVIFWDNNFFATPHWKEIITNLKDMGLKVDFNQGLDARLVDEEKASMIAELKMDTIRMAYDVPEEKEAITKAVNLLHANGINKRKILFYNLYNFYDENTSKGDTPESFLDRVKYVLELGCVSYPMRFEPLTSLKKNEYVSPFWDETKLEMVAKSRRVIGFGGVFPPYEGLINKFDEARSFEEAFRLRPIESKVKETSIETNKKQMFCA</sequence>
<evidence type="ECO:0000313" key="9">
    <source>
        <dbReference type="Proteomes" id="UP000217726"/>
    </source>
</evidence>
<evidence type="ECO:0000256" key="3">
    <source>
        <dbReference type="ARBA" id="ARBA00022723"/>
    </source>
</evidence>